<dbReference type="PANTHER" id="PTHR30545:SF2">
    <property type="entry name" value="SUGAR FERMENTATION STIMULATION PROTEIN A"/>
    <property type="match status" value="1"/>
</dbReference>
<organism evidence="2 4">
    <name type="scientific">Chlamydomonas eustigma</name>
    <dbReference type="NCBI Taxonomy" id="1157962"/>
    <lineage>
        <taxon>Eukaryota</taxon>
        <taxon>Viridiplantae</taxon>
        <taxon>Chlorophyta</taxon>
        <taxon>core chlorophytes</taxon>
        <taxon>Chlorophyceae</taxon>
        <taxon>CS clade</taxon>
        <taxon>Chlamydomonadales</taxon>
        <taxon>Chlamydomonadaceae</taxon>
        <taxon>Chlamydomonas</taxon>
    </lineage>
</organism>
<reference evidence="2 4" key="1">
    <citation type="submission" date="2017-08" db="EMBL/GenBank/DDBJ databases">
        <title>Acidophilic green algal genome provides insights into adaptation to an acidic environment.</title>
        <authorList>
            <person name="Hirooka S."/>
            <person name="Hirose Y."/>
            <person name="Kanesaki Y."/>
            <person name="Higuchi S."/>
            <person name="Fujiwara T."/>
            <person name="Onuma R."/>
            <person name="Era A."/>
            <person name="Ohbayashi R."/>
            <person name="Uzuka A."/>
            <person name="Nozaki H."/>
            <person name="Yoshikawa H."/>
            <person name="Miyagishima S.Y."/>
        </authorList>
    </citation>
    <scope>NUCLEOTIDE SEQUENCE [LARGE SCALE GENOMIC DNA]</scope>
    <source>
        <strain evidence="2 4">NIES-2499</strain>
    </source>
</reference>
<dbReference type="CDD" id="cd22359">
    <property type="entry name" value="SfsA-like_bacterial"/>
    <property type="match status" value="1"/>
</dbReference>
<evidence type="ECO:0000313" key="2">
    <source>
        <dbReference type="EMBL" id="GAX82005.1"/>
    </source>
</evidence>
<dbReference type="PANTHER" id="PTHR30545">
    <property type="entry name" value="SUGAR FERMENTATION STIMULATION PROTEIN A"/>
    <property type="match status" value="1"/>
</dbReference>
<feature type="domain" description="Sugar fermentation stimulation protein C-terminal" evidence="1">
    <location>
        <begin position="14"/>
        <end position="162"/>
    </location>
</feature>
<comment type="caution">
    <text evidence="2">The sequence shown here is derived from an EMBL/GenBank/DDBJ whole genome shotgun (WGS) entry which is preliminary data.</text>
</comment>
<dbReference type="InterPro" id="IPR005224">
    <property type="entry name" value="SfsA"/>
</dbReference>
<proteinExistence type="predicted"/>
<accession>A0A250XFZ6</accession>
<name>A0A250XFZ6_9CHLO</name>
<dbReference type="STRING" id="1157962.A0A250XFZ6"/>
<sequence>MSLTGDQVGVHSALANKIVFNALQQKLIPEVGDYDSVQPEFTFGADRKSRVDFLLTRPPRGDRPPALVYLEVKSVTLSEQHRDKPDVTIALFPDTVSERAQKHVKELMNVVEEGHEAICLFVIQRGDCTHFAPSFEKDCEYAKLILQASAKGVKMIAIKCPMIVTKEQSTEAAIHYNGSAVVDLIYKQHLIQTASDSSRKRRQRTTDKKT</sequence>
<dbReference type="EMBL" id="BEGY01000074">
    <property type="protein sequence ID" value="GAX82005.1"/>
    <property type="molecule type" value="Genomic_DNA"/>
</dbReference>
<gene>
    <name evidence="3" type="ORF">CEUSTIGMA_g13587.t1</name>
    <name evidence="2" type="ORF">CEUSTIGMA_g9433.t1</name>
</gene>
<evidence type="ECO:0000313" key="4">
    <source>
        <dbReference type="Proteomes" id="UP000232323"/>
    </source>
</evidence>
<dbReference type="OrthoDB" id="199134at2759"/>
<evidence type="ECO:0000313" key="3">
    <source>
        <dbReference type="EMBL" id="GAX86174.1"/>
    </source>
</evidence>
<dbReference type="Pfam" id="PF03749">
    <property type="entry name" value="SfsA"/>
    <property type="match status" value="1"/>
</dbReference>
<protein>
    <recommendedName>
        <fullName evidence="1">Sugar fermentation stimulation protein C-terminal domain-containing protein</fullName>
    </recommendedName>
</protein>
<dbReference type="Gene3D" id="3.40.1350.60">
    <property type="match status" value="1"/>
</dbReference>
<dbReference type="Proteomes" id="UP000232323">
    <property type="component" value="Unassembled WGS sequence"/>
</dbReference>
<dbReference type="EMBL" id="BEGY01000237">
    <property type="protein sequence ID" value="GAX86174.1"/>
    <property type="molecule type" value="Genomic_DNA"/>
</dbReference>
<dbReference type="AlphaFoldDB" id="A0A250XFZ6"/>
<dbReference type="InterPro" id="IPR040452">
    <property type="entry name" value="SfsA_C"/>
</dbReference>
<keyword evidence="4" id="KW-1185">Reference proteome</keyword>
<dbReference type="GO" id="GO:0003677">
    <property type="term" value="F:DNA binding"/>
    <property type="evidence" value="ECO:0007669"/>
    <property type="project" value="InterPro"/>
</dbReference>
<evidence type="ECO:0000259" key="1">
    <source>
        <dbReference type="Pfam" id="PF03749"/>
    </source>
</evidence>